<comment type="caution">
    <text evidence="2">The sequence shown here is derived from an EMBL/GenBank/DDBJ whole genome shotgun (WGS) entry which is preliminary data.</text>
</comment>
<organism evidence="2 3">
    <name type="scientific">Lysinibacillus alkalisoli</name>
    <dbReference type="NCBI Taxonomy" id="1911548"/>
    <lineage>
        <taxon>Bacteria</taxon>
        <taxon>Bacillati</taxon>
        <taxon>Bacillota</taxon>
        <taxon>Bacilli</taxon>
        <taxon>Bacillales</taxon>
        <taxon>Bacillaceae</taxon>
        <taxon>Lysinibacillus</taxon>
    </lineage>
</organism>
<reference evidence="2" key="2">
    <citation type="submission" date="2020-09" db="EMBL/GenBank/DDBJ databases">
        <authorList>
            <person name="Sun Q."/>
            <person name="Zhou Y."/>
        </authorList>
    </citation>
    <scope>NUCLEOTIDE SEQUENCE</scope>
    <source>
        <strain evidence="2">CGMCC 1.15760</strain>
    </source>
</reference>
<accession>A0A917LJT8</accession>
<feature type="transmembrane region" description="Helical" evidence="1">
    <location>
        <begin position="7"/>
        <end position="24"/>
    </location>
</feature>
<reference evidence="2" key="1">
    <citation type="journal article" date="2014" name="Int. J. Syst. Evol. Microbiol.">
        <title>Complete genome sequence of Corynebacterium casei LMG S-19264T (=DSM 44701T), isolated from a smear-ripened cheese.</title>
        <authorList>
            <consortium name="US DOE Joint Genome Institute (JGI-PGF)"/>
            <person name="Walter F."/>
            <person name="Albersmeier A."/>
            <person name="Kalinowski J."/>
            <person name="Ruckert C."/>
        </authorList>
    </citation>
    <scope>NUCLEOTIDE SEQUENCE</scope>
    <source>
        <strain evidence="2">CGMCC 1.15760</strain>
    </source>
</reference>
<keyword evidence="1" id="KW-1133">Transmembrane helix</keyword>
<evidence type="ECO:0000313" key="2">
    <source>
        <dbReference type="EMBL" id="GGG33149.1"/>
    </source>
</evidence>
<dbReference type="RefSeq" id="WP_188615867.1">
    <property type="nucleotide sequence ID" value="NZ_BMJT01000014.1"/>
</dbReference>
<keyword evidence="1" id="KW-0472">Membrane</keyword>
<dbReference type="Proteomes" id="UP000616608">
    <property type="component" value="Unassembled WGS sequence"/>
</dbReference>
<dbReference type="EMBL" id="BMJT01000014">
    <property type="protein sequence ID" value="GGG33149.1"/>
    <property type="molecule type" value="Genomic_DNA"/>
</dbReference>
<feature type="transmembrane region" description="Helical" evidence="1">
    <location>
        <begin position="30"/>
        <end position="50"/>
    </location>
</feature>
<keyword evidence="3" id="KW-1185">Reference proteome</keyword>
<protein>
    <submittedName>
        <fullName evidence="2">Uncharacterized protein</fullName>
    </submittedName>
</protein>
<gene>
    <name evidence="2" type="ORF">GCM10007425_29800</name>
</gene>
<keyword evidence="1" id="KW-0812">Transmembrane</keyword>
<evidence type="ECO:0000256" key="1">
    <source>
        <dbReference type="SAM" id="Phobius"/>
    </source>
</evidence>
<proteinExistence type="predicted"/>
<name>A0A917LJT8_9BACI</name>
<sequence length="56" mass="6269">MNPLTRLFLLTALGWILIILALNLPVPPVFQLVILFIGLGVSIYALLLIIKQLRTK</sequence>
<evidence type="ECO:0000313" key="3">
    <source>
        <dbReference type="Proteomes" id="UP000616608"/>
    </source>
</evidence>
<dbReference type="AlphaFoldDB" id="A0A917LJT8"/>